<dbReference type="Gene3D" id="2.40.160.50">
    <property type="entry name" value="membrane protein fhac: a member of the omp85/tpsb transporter family"/>
    <property type="match status" value="1"/>
</dbReference>
<dbReference type="Pfam" id="PF01103">
    <property type="entry name" value="Omp85"/>
    <property type="match status" value="1"/>
</dbReference>
<keyword evidence="16" id="KW-1185">Reference proteome</keyword>
<evidence type="ECO:0000256" key="4">
    <source>
        <dbReference type="ARBA" id="ARBA00022452"/>
    </source>
</evidence>
<feature type="signal peptide" evidence="11">
    <location>
        <begin position="1"/>
        <end position="28"/>
    </location>
</feature>
<comment type="subcellular location">
    <subcellularLocation>
        <location evidence="1">Cell outer membrane</location>
    </subcellularLocation>
</comment>
<gene>
    <name evidence="15" type="ORF">ACFPME_05290</name>
</gene>
<keyword evidence="6 11" id="KW-0732">Signal</keyword>
<keyword evidence="4" id="KW-1134">Transmembrane beta strand</keyword>
<accession>A0ABW0JJF4</accession>
<dbReference type="InterPro" id="IPR010827">
    <property type="entry name" value="BamA/TamA_POTRA"/>
</dbReference>
<evidence type="ECO:0000313" key="16">
    <source>
        <dbReference type="Proteomes" id="UP001596013"/>
    </source>
</evidence>
<evidence type="ECO:0000256" key="7">
    <source>
        <dbReference type="ARBA" id="ARBA00023136"/>
    </source>
</evidence>
<evidence type="ECO:0000256" key="8">
    <source>
        <dbReference type="ARBA" id="ARBA00023237"/>
    </source>
</evidence>
<evidence type="ECO:0000259" key="14">
    <source>
        <dbReference type="Pfam" id="PF17243"/>
    </source>
</evidence>
<comment type="caution">
    <text evidence="15">The sequence shown here is derived from an EMBL/GenBank/DDBJ whole genome shotgun (WGS) entry which is preliminary data.</text>
</comment>
<dbReference type="Pfam" id="PF07244">
    <property type="entry name" value="POTRA"/>
    <property type="match status" value="1"/>
</dbReference>
<feature type="chain" id="PRO_5045731736" description="Translocation and assembly module subunit TamA" evidence="11">
    <location>
        <begin position="29"/>
        <end position="595"/>
    </location>
</feature>
<evidence type="ECO:0000256" key="3">
    <source>
        <dbReference type="ARBA" id="ARBA00015419"/>
    </source>
</evidence>
<evidence type="ECO:0000256" key="9">
    <source>
        <dbReference type="ARBA" id="ARBA00033063"/>
    </source>
</evidence>
<dbReference type="PANTHER" id="PTHR12815">
    <property type="entry name" value="SORTING AND ASSEMBLY MACHINERY SAMM50 PROTEIN FAMILY MEMBER"/>
    <property type="match status" value="1"/>
</dbReference>
<dbReference type="Pfam" id="PF17243">
    <property type="entry name" value="POTRA_TamA_1"/>
    <property type="match status" value="1"/>
</dbReference>
<feature type="domain" description="POTRA" evidence="13">
    <location>
        <begin position="198"/>
        <end position="266"/>
    </location>
</feature>
<reference evidence="16" key="1">
    <citation type="journal article" date="2019" name="Int. J. Syst. Evol. Microbiol.">
        <title>The Global Catalogue of Microorganisms (GCM) 10K type strain sequencing project: providing services to taxonomists for standard genome sequencing and annotation.</title>
        <authorList>
            <consortium name="The Broad Institute Genomics Platform"/>
            <consortium name="The Broad Institute Genome Sequencing Center for Infectious Disease"/>
            <person name="Wu L."/>
            <person name="Ma J."/>
        </authorList>
    </citation>
    <scope>NUCLEOTIDE SEQUENCE [LARGE SCALE GENOMIC DNA]</scope>
    <source>
        <strain evidence="16">JCM 17130</strain>
    </source>
</reference>
<dbReference type="Gene3D" id="3.10.20.310">
    <property type="entry name" value="membrane protein fhac"/>
    <property type="match status" value="3"/>
</dbReference>
<feature type="domain" description="Bacterial surface antigen (D15)" evidence="12">
    <location>
        <begin position="389"/>
        <end position="585"/>
    </location>
</feature>
<evidence type="ECO:0000256" key="6">
    <source>
        <dbReference type="ARBA" id="ARBA00022729"/>
    </source>
</evidence>
<proteinExistence type="inferred from homology"/>
<keyword evidence="5" id="KW-0812">Transmembrane</keyword>
<evidence type="ECO:0000256" key="10">
    <source>
        <dbReference type="ARBA" id="ARBA00093548"/>
    </source>
</evidence>
<dbReference type="InterPro" id="IPR000184">
    <property type="entry name" value="Bac_surfAg_D15"/>
</dbReference>
<evidence type="ECO:0000313" key="15">
    <source>
        <dbReference type="EMBL" id="MFC5435961.1"/>
    </source>
</evidence>
<dbReference type="InterPro" id="IPR035243">
    <property type="entry name" value="TamA_POTRA_Dom_1"/>
</dbReference>
<evidence type="ECO:0000259" key="13">
    <source>
        <dbReference type="Pfam" id="PF07244"/>
    </source>
</evidence>
<evidence type="ECO:0000256" key="2">
    <source>
        <dbReference type="ARBA" id="ARBA00010248"/>
    </source>
</evidence>
<dbReference type="RefSeq" id="WP_377302738.1">
    <property type="nucleotide sequence ID" value="NZ_JBHSMK010000002.1"/>
</dbReference>
<organism evidence="15 16">
    <name type="scientific">Rhodanobacter umsongensis</name>
    <dbReference type="NCBI Taxonomy" id="633153"/>
    <lineage>
        <taxon>Bacteria</taxon>
        <taxon>Pseudomonadati</taxon>
        <taxon>Pseudomonadota</taxon>
        <taxon>Gammaproteobacteria</taxon>
        <taxon>Lysobacterales</taxon>
        <taxon>Rhodanobacteraceae</taxon>
        <taxon>Rhodanobacter</taxon>
    </lineage>
</organism>
<feature type="domain" description="TamA POTRA" evidence="14">
    <location>
        <begin position="32"/>
        <end position="108"/>
    </location>
</feature>
<comment type="similarity">
    <text evidence="2">Belongs to the TamA family.</text>
</comment>
<evidence type="ECO:0000259" key="12">
    <source>
        <dbReference type="Pfam" id="PF01103"/>
    </source>
</evidence>
<keyword evidence="7" id="KW-0472">Membrane</keyword>
<dbReference type="PANTHER" id="PTHR12815:SF47">
    <property type="entry name" value="TRANSLOCATION AND ASSEMBLY MODULE SUBUNIT TAMA"/>
    <property type="match status" value="1"/>
</dbReference>
<evidence type="ECO:0000256" key="11">
    <source>
        <dbReference type="SAM" id="SignalP"/>
    </source>
</evidence>
<comment type="subunit">
    <text evidence="10">Interacts with TamB to form the translocation and assembly module (TAM).</text>
</comment>
<sequence>MRRPHRRLNLAHRVFAVSALLLPLLAHAGVQLTVDGVADPLKGAVVAGVELSQYATRDVSDAQVRRLYERAPDQVKSALEPYGYYEATATGDLQQVGKNWRVTLHVKPGEPVKVAAVDVQLDRSAAAIAPIRRAQRVLEHMKGKTLDHGAYDSARDALSAQLTANGFLDARLLTHRVEVTRANRSATIKLAWRAGPRYRYGRVHFEGSQFDEGFLDRYVPFQSGDYFSQEQLLELQQALNGADYFAVVNVLPDVDEARNGVIDVTVQLAPAKRTIYTGGPFIGTDTGFGLRGGMERRWVNRRGHKWKNELVVAQRLKTLATLYSIPMPGPNQRSFNFGANFRDANTDTSQSRTLELVGNEARQWHGWVRTLGAHALSGTFTVGKRGNEPDSTPGIEHGRSTLVFGEASLTRKQADNPSFARRGWSISLAARSTAGGLLSDASFSQVIADAKWIRAFGARQRNRLILRGSAGYTWTNDFAALPPQLRFFAGGDRSIRGYGYQSIGPRNRDDRVIGGTSVLIASTEVEHYFNRNWGMAAFVDTGNAFSGTDYRPKIGAGLGVRWLSPVGMIRVDLGTPIHDNRAHGIELHLVIGPDF</sequence>
<dbReference type="InterPro" id="IPR039910">
    <property type="entry name" value="D15-like"/>
</dbReference>
<protein>
    <recommendedName>
        <fullName evidence="3">Translocation and assembly module subunit TamA</fullName>
    </recommendedName>
    <alternativeName>
        <fullName evidence="9">Autotransporter assembly factor TamA</fullName>
    </alternativeName>
</protein>
<evidence type="ECO:0000256" key="1">
    <source>
        <dbReference type="ARBA" id="ARBA00004442"/>
    </source>
</evidence>
<evidence type="ECO:0000256" key="5">
    <source>
        <dbReference type="ARBA" id="ARBA00022692"/>
    </source>
</evidence>
<dbReference type="Proteomes" id="UP001596013">
    <property type="component" value="Unassembled WGS sequence"/>
</dbReference>
<keyword evidence="8" id="KW-0998">Cell outer membrane</keyword>
<dbReference type="EMBL" id="JBHSMK010000002">
    <property type="protein sequence ID" value="MFC5435961.1"/>
    <property type="molecule type" value="Genomic_DNA"/>
</dbReference>
<name>A0ABW0JJF4_9GAMM</name>